<sequence>MNKNGHSHAMHFCPVRSFIDHTGSVRTTGSMAWNSVLKQRLQLQVTNQTGVPAPKTFPIHQHGSSSPNTGAYSNGMLQGKVLKDSRNPSEINSRKSFAAKKALLIETPMCEIIWRRKDDYKETSQHCTEDLSLTPTLHLYLPSSYQPHEQGEDGGAVEDNSDSKEQDTMVDLKEHDITMESQKQDVTINKTQDERQTEFTDVTQYDITDTGLNDKQKPEETFENDTMREIRQQDDNNQQEMHCHIERFFNIVDDKQEYDITEKTEGIFRRTKSNRSSFSRLTSKTRYPATATALTFPSILTDRYPSPTVSLLPSFYGTSFGYRIRTMSENSKTRTRKPRDDNRLAQSTNDMRHSIEIKGNPCLLKTRAGLAVGPHPEIMSIERGSRTRKMKTTKTFLSGPKGPQETKTVCEQHSPENRWRGQD</sequence>
<name>A0AC58GBI7_DANRE</name>
<dbReference type="Proteomes" id="UP000000437">
    <property type="component" value="Chromosome 8"/>
</dbReference>
<reference evidence="2" key="1">
    <citation type="submission" date="2025-08" db="UniProtKB">
        <authorList>
            <consortium name="RefSeq"/>
        </authorList>
    </citation>
    <scope>IDENTIFICATION</scope>
    <source>
        <strain evidence="2">Tuebingen</strain>
        <tissue evidence="2">Fibroblasts and whole tissue</tissue>
    </source>
</reference>
<dbReference type="RefSeq" id="XP_073767108.1">
    <property type="nucleotide sequence ID" value="XM_073911007.1"/>
</dbReference>
<protein>
    <submittedName>
        <fullName evidence="2">Uncharacterized protein isoform X3</fullName>
    </submittedName>
</protein>
<evidence type="ECO:0000313" key="2">
    <source>
        <dbReference type="RefSeq" id="XP_073767108.1"/>
    </source>
</evidence>
<accession>A0AC58GBI7</accession>
<keyword evidence="1" id="KW-1185">Reference proteome</keyword>
<organism evidence="1 2">
    <name type="scientific">Danio rerio</name>
    <name type="common">Zebrafish</name>
    <name type="synonym">Brachydanio rerio</name>
    <dbReference type="NCBI Taxonomy" id="7955"/>
    <lineage>
        <taxon>Eukaryota</taxon>
        <taxon>Metazoa</taxon>
        <taxon>Chordata</taxon>
        <taxon>Craniata</taxon>
        <taxon>Vertebrata</taxon>
        <taxon>Euteleostomi</taxon>
        <taxon>Actinopterygii</taxon>
        <taxon>Neopterygii</taxon>
        <taxon>Teleostei</taxon>
        <taxon>Ostariophysi</taxon>
        <taxon>Cypriniformes</taxon>
        <taxon>Danionidae</taxon>
        <taxon>Danioninae</taxon>
        <taxon>Danio</taxon>
    </lineage>
</organism>
<gene>
    <name evidence="2" type="primary">LOC101884065</name>
</gene>
<evidence type="ECO:0000313" key="1">
    <source>
        <dbReference type="Proteomes" id="UP000000437"/>
    </source>
</evidence>
<proteinExistence type="predicted"/>